<dbReference type="KEGG" id="kaf:KAFR_0C05560"/>
<dbReference type="GO" id="GO:0030915">
    <property type="term" value="C:Smc5-Smc6 complex"/>
    <property type="evidence" value="ECO:0007669"/>
    <property type="project" value="EnsemblFungi"/>
</dbReference>
<name>H2AT47_KAZAF</name>
<accession>H2AT47</accession>
<dbReference type="FunCoup" id="H2AT47">
    <property type="interactions" value="62"/>
</dbReference>
<dbReference type="GO" id="GO:0042030">
    <property type="term" value="F:ATPase inhibitor activity"/>
    <property type="evidence" value="ECO:0007669"/>
    <property type="project" value="EnsemblFungi"/>
</dbReference>
<dbReference type="Pfam" id="PF08691">
    <property type="entry name" value="Nse5"/>
    <property type="match status" value="2"/>
</dbReference>
<keyword evidence="2" id="KW-1185">Reference proteome</keyword>
<dbReference type="InParanoid" id="H2AT47"/>
<dbReference type="HOGENOM" id="CLU_035923_0_0_1"/>
<dbReference type="EMBL" id="HE650823">
    <property type="protein sequence ID" value="CCF57547.1"/>
    <property type="molecule type" value="Genomic_DNA"/>
</dbReference>
<evidence type="ECO:0000313" key="1">
    <source>
        <dbReference type="EMBL" id="CCF57547.1"/>
    </source>
</evidence>
<proteinExistence type="predicted"/>
<dbReference type="OrthoDB" id="4050598at2759"/>
<dbReference type="GO" id="GO:0006281">
    <property type="term" value="P:DNA repair"/>
    <property type="evidence" value="ECO:0007669"/>
    <property type="project" value="EnsemblFungi"/>
</dbReference>
<dbReference type="GeneID" id="13885465"/>
<evidence type="ECO:0000313" key="2">
    <source>
        <dbReference type="Proteomes" id="UP000005220"/>
    </source>
</evidence>
<sequence>MTSCTRSINHVNGYKDEKLPHYFVEVTLKDLNNFEILNSICLLDNFDQMLYFLESQINTIQMKDGKRILAIPSYDVLIVLITLATVSEHSKEQLLRASDPYNFTRIPLNKKALSIIEHYLSILKNFDTTLYAGYDLELLRCQFFLMVDNLLPKSFNQLESITNPYTAYFTLLKQKETILGNRLLNVQLAKPSEFLNLILLTLSYSLEETEGKYLSFHERWGPMMDILTDLISLRHKYYMKNEIAKEKIKSSLYTQRLSESPLACFFKLFNTFAFKDRFTEYIFIGCNIKGIAADRSNKYSSFNPHTIFKGEDAISTTYVARTAFSTAYKVKKSMRLRRRIINKCFKLLSQVPKRHRLVSPRMDIDDIITNISITLSNFSNLMEFFAFFDTESPSKDFSFLPVVAENTLNELLFRLESNEGAKEEFYLSRGQGNDITVNLVSNLSNTDAFLKECLMLLEEKLSTNDSLKTPLLIQKSLICILSLLRFLMFLNDKEAMRGSLIYTQFLDSIANINIEDKENEIYISPMSNIINNFSL</sequence>
<dbReference type="GO" id="GO:0019789">
    <property type="term" value="F:SUMO transferase activity"/>
    <property type="evidence" value="ECO:0007669"/>
    <property type="project" value="EnsemblFungi"/>
</dbReference>
<dbReference type="AlphaFoldDB" id="H2AT47"/>
<dbReference type="InterPro" id="IPR014803">
    <property type="entry name" value="DNA_repair_Nse5/Nse6"/>
</dbReference>
<protein>
    <submittedName>
        <fullName evidence="1">Uncharacterized protein</fullName>
    </submittedName>
</protein>
<reference evidence="1 2" key="1">
    <citation type="journal article" date="2011" name="Proc. Natl. Acad. Sci. U.S.A.">
        <title>Evolutionary erosion of yeast sex chromosomes by mating-type switching accidents.</title>
        <authorList>
            <person name="Gordon J.L."/>
            <person name="Armisen D."/>
            <person name="Proux-Wera E."/>
            <person name="Oheigeartaigh S.S."/>
            <person name="Byrne K.P."/>
            <person name="Wolfe K.H."/>
        </authorList>
    </citation>
    <scope>NUCLEOTIDE SEQUENCE [LARGE SCALE GENOMIC DNA]</scope>
    <source>
        <strain evidence="2">ATCC 22294 / BCRC 22015 / CBS 2517 / CECT 1963 / NBRC 1671 / NRRL Y-8276</strain>
    </source>
</reference>
<dbReference type="RefSeq" id="XP_003956682.1">
    <property type="nucleotide sequence ID" value="XM_003956633.1"/>
</dbReference>
<dbReference type="STRING" id="1071382.H2AT47"/>
<organism evidence="1 2">
    <name type="scientific">Kazachstania africana (strain ATCC 22294 / BCRC 22015 / CBS 2517 / CECT 1963 / NBRC 1671 / NRRL Y-8276)</name>
    <name type="common">Yeast</name>
    <name type="synonym">Kluyveromyces africanus</name>
    <dbReference type="NCBI Taxonomy" id="1071382"/>
    <lineage>
        <taxon>Eukaryota</taxon>
        <taxon>Fungi</taxon>
        <taxon>Dikarya</taxon>
        <taxon>Ascomycota</taxon>
        <taxon>Saccharomycotina</taxon>
        <taxon>Saccharomycetes</taxon>
        <taxon>Saccharomycetales</taxon>
        <taxon>Saccharomycetaceae</taxon>
        <taxon>Kazachstania</taxon>
    </lineage>
</organism>
<gene>
    <name evidence="1" type="primary">KAFR0C05560</name>
    <name evidence="1" type="ORF">KAFR_0C05560</name>
</gene>
<dbReference type="Proteomes" id="UP000005220">
    <property type="component" value="Chromosome 3"/>
</dbReference>
<dbReference type="eggNOG" id="ENOG502QU63">
    <property type="taxonomic scope" value="Eukaryota"/>
</dbReference>